<feature type="transmembrane region" description="Helical" evidence="7">
    <location>
        <begin position="353"/>
        <end position="374"/>
    </location>
</feature>
<evidence type="ECO:0000313" key="9">
    <source>
        <dbReference type="EMBL" id="KAH7161968.1"/>
    </source>
</evidence>
<accession>A0A9P9FI82</accession>
<evidence type="ECO:0000256" key="1">
    <source>
        <dbReference type="ARBA" id="ARBA00004141"/>
    </source>
</evidence>
<reference evidence="9" key="1">
    <citation type="journal article" date="2021" name="Nat. Commun.">
        <title>Genetic determinants of endophytism in the Arabidopsis root mycobiome.</title>
        <authorList>
            <person name="Mesny F."/>
            <person name="Miyauchi S."/>
            <person name="Thiergart T."/>
            <person name="Pickel B."/>
            <person name="Atanasova L."/>
            <person name="Karlsson M."/>
            <person name="Huettel B."/>
            <person name="Barry K.W."/>
            <person name="Haridas S."/>
            <person name="Chen C."/>
            <person name="Bauer D."/>
            <person name="Andreopoulos W."/>
            <person name="Pangilinan J."/>
            <person name="LaButti K."/>
            <person name="Riley R."/>
            <person name="Lipzen A."/>
            <person name="Clum A."/>
            <person name="Drula E."/>
            <person name="Henrissat B."/>
            <person name="Kohler A."/>
            <person name="Grigoriev I.V."/>
            <person name="Martin F.M."/>
            <person name="Hacquard S."/>
        </authorList>
    </citation>
    <scope>NUCLEOTIDE SEQUENCE</scope>
    <source>
        <strain evidence="9">MPI-CAGE-AT-0021</strain>
    </source>
</reference>
<evidence type="ECO:0000256" key="5">
    <source>
        <dbReference type="ARBA" id="ARBA00023136"/>
    </source>
</evidence>
<dbReference type="InterPro" id="IPR020846">
    <property type="entry name" value="MFS_dom"/>
</dbReference>
<dbReference type="PANTHER" id="PTHR48022:SF77">
    <property type="entry name" value="MAJOR FACILITATOR SUPERFAMILY (MFS) PROFILE DOMAIN-CONTAINING PROTEIN"/>
    <property type="match status" value="1"/>
</dbReference>
<keyword evidence="3 7" id="KW-0812">Transmembrane</keyword>
<organism evidence="9 10">
    <name type="scientific">Dactylonectria estremocensis</name>
    <dbReference type="NCBI Taxonomy" id="1079267"/>
    <lineage>
        <taxon>Eukaryota</taxon>
        <taxon>Fungi</taxon>
        <taxon>Dikarya</taxon>
        <taxon>Ascomycota</taxon>
        <taxon>Pezizomycotina</taxon>
        <taxon>Sordariomycetes</taxon>
        <taxon>Hypocreomycetidae</taxon>
        <taxon>Hypocreales</taxon>
        <taxon>Nectriaceae</taxon>
        <taxon>Dactylonectria</taxon>
    </lineage>
</organism>
<keyword evidence="10" id="KW-1185">Reference proteome</keyword>
<dbReference type="InterPro" id="IPR050360">
    <property type="entry name" value="MFS_Sugar_Transporters"/>
</dbReference>
<evidence type="ECO:0000256" key="6">
    <source>
        <dbReference type="SAM" id="MobiDB-lite"/>
    </source>
</evidence>
<proteinExistence type="inferred from homology"/>
<dbReference type="SUPFAM" id="SSF103473">
    <property type="entry name" value="MFS general substrate transporter"/>
    <property type="match status" value="1"/>
</dbReference>
<keyword evidence="5 7" id="KW-0472">Membrane</keyword>
<feature type="transmembrane region" description="Helical" evidence="7">
    <location>
        <begin position="447"/>
        <end position="470"/>
    </location>
</feature>
<feature type="domain" description="Major facilitator superfamily (MFS) profile" evidence="8">
    <location>
        <begin position="57"/>
        <end position="504"/>
    </location>
</feature>
<dbReference type="Pfam" id="PF00083">
    <property type="entry name" value="Sugar_tr"/>
    <property type="match status" value="1"/>
</dbReference>
<feature type="transmembrane region" description="Helical" evidence="7">
    <location>
        <begin position="482"/>
        <end position="500"/>
    </location>
</feature>
<comment type="similarity">
    <text evidence="2">Belongs to the major facilitator superfamily. Sugar transporter (TC 2.A.1.1) family.</text>
</comment>
<dbReference type="EMBL" id="JAGMUU010000001">
    <property type="protein sequence ID" value="KAH7161968.1"/>
    <property type="molecule type" value="Genomic_DNA"/>
</dbReference>
<gene>
    <name evidence="9" type="ORF">B0J13DRAFT_591372</name>
</gene>
<dbReference type="AlphaFoldDB" id="A0A9P9FI82"/>
<dbReference type="GO" id="GO:0016020">
    <property type="term" value="C:membrane"/>
    <property type="evidence" value="ECO:0007669"/>
    <property type="project" value="UniProtKB-SubCell"/>
</dbReference>
<evidence type="ECO:0000256" key="7">
    <source>
        <dbReference type="SAM" id="Phobius"/>
    </source>
</evidence>
<evidence type="ECO:0000313" key="10">
    <source>
        <dbReference type="Proteomes" id="UP000717696"/>
    </source>
</evidence>
<dbReference type="PROSITE" id="PS50850">
    <property type="entry name" value="MFS"/>
    <property type="match status" value="1"/>
</dbReference>
<dbReference type="InterPro" id="IPR005828">
    <property type="entry name" value="MFS_sugar_transport-like"/>
</dbReference>
<evidence type="ECO:0000256" key="2">
    <source>
        <dbReference type="ARBA" id="ARBA00010992"/>
    </source>
</evidence>
<feature type="transmembrane region" description="Helical" evidence="7">
    <location>
        <begin position="129"/>
        <end position="147"/>
    </location>
</feature>
<dbReference type="InterPro" id="IPR036259">
    <property type="entry name" value="MFS_trans_sf"/>
</dbReference>
<keyword evidence="4 7" id="KW-1133">Transmembrane helix</keyword>
<feature type="transmembrane region" description="Helical" evidence="7">
    <location>
        <begin position="222"/>
        <end position="239"/>
    </location>
</feature>
<feature type="transmembrane region" description="Helical" evidence="7">
    <location>
        <begin position="189"/>
        <end position="210"/>
    </location>
</feature>
<dbReference type="Proteomes" id="UP000717696">
    <property type="component" value="Unassembled WGS sequence"/>
</dbReference>
<protein>
    <submittedName>
        <fullName evidence="9">General substrate transporter</fullName>
    </submittedName>
</protein>
<feature type="transmembrane region" description="Helical" evidence="7">
    <location>
        <begin position="381"/>
        <end position="403"/>
    </location>
</feature>
<name>A0A9P9FI82_9HYPO</name>
<dbReference type="Gene3D" id="1.20.1250.20">
    <property type="entry name" value="MFS general substrate transporter like domains"/>
    <property type="match status" value="1"/>
</dbReference>
<dbReference type="OrthoDB" id="2544694at2759"/>
<dbReference type="PANTHER" id="PTHR48022">
    <property type="entry name" value="PLASTIDIC GLUCOSE TRANSPORTER 4"/>
    <property type="match status" value="1"/>
</dbReference>
<comment type="caution">
    <text evidence="9">The sequence shown here is derived from an EMBL/GenBank/DDBJ whole genome shotgun (WGS) entry which is preliminary data.</text>
</comment>
<evidence type="ECO:0000256" key="4">
    <source>
        <dbReference type="ARBA" id="ARBA00022989"/>
    </source>
</evidence>
<sequence>MSAPHDDKIEGYPRGDHEENGYDQKPGPPLLKSSHDNIGYWATLKLFWKAALVCNLISIAAAADGYQYTLNGNVIANKGFTGHMGYLNDEGKYVLDANHTALWGAMQSLGQLVAMLSMSPISDAIGRKATLYLLWIILAGSIALETVVRDWRDWTGAKILAGVGVGALQSTLPVYISEWSPNNIRGAMVLTYGVWNTLGKFLAPLILLICERQDPNEFRIPIITQWAFLGIMLPIFLWLPETAQYYAERGQDELGKKTLRRVNGNVPGYDVDVEYAIIKNIILEQRQRRQELDGSNMGWKKLLRSYAECFKGVNAKRTLGAAWPACAQQLTGLSFLKTYSSLFFRQAGFSDPFLITTIQTIIALITSIALMFLTDRFGRRMIVFVSAVVSTVSLFVVAIIGLFHSTTPLQNFCIFMACLWAVFNGALGSLGWAFVGEISSQSLRARTAGLAAGASVIFGLTFNTSVPIMLNTEGANWSYHTGWLFGGFGMITCVIVWFYVPEPSMRNTAEMDEMYEKGVPAWKMQKYVTDAQLAQIQIVDQKSEKHEKV</sequence>
<evidence type="ECO:0000259" key="8">
    <source>
        <dbReference type="PROSITE" id="PS50850"/>
    </source>
</evidence>
<feature type="compositionally biased region" description="Basic and acidic residues" evidence="6">
    <location>
        <begin position="1"/>
        <end position="22"/>
    </location>
</feature>
<evidence type="ECO:0000256" key="3">
    <source>
        <dbReference type="ARBA" id="ARBA00022692"/>
    </source>
</evidence>
<feature type="transmembrane region" description="Helical" evidence="7">
    <location>
        <begin position="409"/>
        <end position="435"/>
    </location>
</feature>
<comment type="subcellular location">
    <subcellularLocation>
        <location evidence="1">Membrane</location>
        <topology evidence="1">Multi-pass membrane protein</topology>
    </subcellularLocation>
</comment>
<dbReference type="GO" id="GO:0005351">
    <property type="term" value="F:carbohydrate:proton symporter activity"/>
    <property type="evidence" value="ECO:0007669"/>
    <property type="project" value="TreeGrafter"/>
</dbReference>
<dbReference type="PROSITE" id="PS00217">
    <property type="entry name" value="SUGAR_TRANSPORT_2"/>
    <property type="match status" value="1"/>
</dbReference>
<dbReference type="InterPro" id="IPR005829">
    <property type="entry name" value="Sugar_transporter_CS"/>
</dbReference>
<feature type="region of interest" description="Disordered" evidence="6">
    <location>
        <begin position="1"/>
        <end position="28"/>
    </location>
</feature>